<organism evidence="14 15">
    <name type="scientific">Hominilimicola fabiformis</name>
    <dbReference type="NCBI Taxonomy" id="2885356"/>
    <lineage>
        <taxon>Bacteria</taxon>
        <taxon>Bacillati</taxon>
        <taxon>Bacillota</taxon>
        <taxon>Clostridia</taxon>
        <taxon>Eubacteriales</taxon>
        <taxon>Oscillospiraceae</taxon>
        <taxon>Hominilimicola</taxon>
    </lineage>
</organism>
<keyword evidence="9 11" id="KW-0239">DNA-directed DNA polymerase</keyword>
<dbReference type="EC" id="2.7.7.7" evidence="11"/>
<dbReference type="HAMAP" id="MF_00356">
    <property type="entry name" value="DNApol_PolC"/>
    <property type="match status" value="1"/>
</dbReference>
<dbReference type="InterPro" id="IPR003141">
    <property type="entry name" value="Pol/His_phosphatase_N"/>
</dbReference>
<evidence type="ECO:0000256" key="9">
    <source>
        <dbReference type="ARBA" id="ARBA00022932"/>
    </source>
</evidence>
<dbReference type="GO" id="GO:0006261">
    <property type="term" value="P:DNA-templated DNA replication"/>
    <property type="evidence" value="ECO:0007669"/>
    <property type="project" value="UniProtKB-UniRule"/>
</dbReference>
<comment type="catalytic activity">
    <reaction evidence="10 11">
        <text>DNA(n) + a 2'-deoxyribonucleoside 5'-triphosphate = DNA(n+1) + diphosphate</text>
        <dbReference type="Rhea" id="RHEA:22508"/>
        <dbReference type="Rhea" id="RHEA-COMP:17339"/>
        <dbReference type="Rhea" id="RHEA-COMP:17340"/>
        <dbReference type="ChEBI" id="CHEBI:33019"/>
        <dbReference type="ChEBI" id="CHEBI:61560"/>
        <dbReference type="ChEBI" id="CHEBI:173112"/>
        <dbReference type="EC" id="2.7.7.7"/>
    </reaction>
</comment>
<dbReference type="InterPro" id="IPR006054">
    <property type="entry name" value="DnaQ"/>
</dbReference>
<keyword evidence="15" id="KW-1185">Reference proteome</keyword>
<dbReference type="Gene3D" id="1.10.150.700">
    <property type="entry name" value="PolC, middle finger domain"/>
    <property type="match status" value="1"/>
</dbReference>
<dbReference type="SUPFAM" id="SSF53098">
    <property type="entry name" value="Ribonuclease H-like"/>
    <property type="match status" value="1"/>
</dbReference>
<keyword evidence="5 11" id="KW-0235">DNA replication</keyword>
<keyword evidence="4 11" id="KW-0548">Nucleotidyltransferase</keyword>
<dbReference type="PANTHER" id="PTHR32294:SF5">
    <property type="entry name" value="DNA POLYMERASE III POLC-TYPE"/>
    <property type="match status" value="1"/>
</dbReference>
<evidence type="ECO:0000259" key="12">
    <source>
        <dbReference type="SMART" id="SM00479"/>
    </source>
</evidence>
<evidence type="ECO:0000256" key="10">
    <source>
        <dbReference type="ARBA" id="ARBA00049244"/>
    </source>
</evidence>
<evidence type="ECO:0000313" key="14">
    <source>
        <dbReference type="EMBL" id="MCC2209542.1"/>
    </source>
</evidence>
<dbReference type="Proteomes" id="UP001198242">
    <property type="component" value="Unassembled WGS sequence"/>
</dbReference>
<dbReference type="Gene3D" id="1.20.5.140">
    <property type="match status" value="1"/>
</dbReference>
<dbReference type="NCBIfam" id="TIGR01405">
    <property type="entry name" value="polC_Gram_pos"/>
    <property type="match status" value="1"/>
</dbReference>
<dbReference type="Gene3D" id="1.10.150.870">
    <property type="match status" value="1"/>
</dbReference>
<dbReference type="Gene3D" id="3.20.20.140">
    <property type="entry name" value="Metal-dependent hydrolases"/>
    <property type="match status" value="2"/>
</dbReference>
<dbReference type="Gene3D" id="3.30.420.10">
    <property type="entry name" value="Ribonuclease H-like superfamily/Ribonuclease H"/>
    <property type="match status" value="1"/>
</dbReference>
<evidence type="ECO:0000259" key="13">
    <source>
        <dbReference type="SMART" id="SM00481"/>
    </source>
</evidence>
<dbReference type="InterPro" id="IPR012337">
    <property type="entry name" value="RNaseH-like_sf"/>
</dbReference>
<dbReference type="GO" id="GO:0003887">
    <property type="term" value="F:DNA-directed DNA polymerase activity"/>
    <property type="evidence" value="ECO:0007669"/>
    <property type="project" value="UniProtKB-UniRule"/>
</dbReference>
<dbReference type="InterPro" id="IPR006308">
    <property type="entry name" value="Pol_III_a_PolC-type_gram_pos"/>
</dbReference>
<evidence type="ECO:0000256" key="11">
    <source>
        <dbReference type="HAMAP-Rule" id="MF_00356"/>
    </source>
</evidence>
<dbReference type="CDD" id="cd07435">
    <property type="entry name" value="PHP_PolIIIA_POLC"/>
    <property type="match status" value="1"/>
</dbReference>
<dbReference type="InterPro" id="IPR036397">
    <property type="entry name" value="RNaseH_sf"/>
</dbReference>
<feature type="domain" description="Polymerase/histidinol phosphatase N-terminal" evidence="13">
    <location>
        <begin position="242"/>
        <end position="310"/>
    </location>
</feature>
<keyword evidence="6 11" id="KW-0540">Nuclease</keyword>
<keyword evidence="2 11" id="KW-0963">Cytoplasm</keyword>
<name>A0AAE3J8J0_9FIRM</name>
<proteinExistence type="inferred from homology"/>
<dbReference type="SUPFAM" id="SSF160975">
    <property type="entry name" value="AF1531-like"/>
    <property type="match status" value="1"/>
</dbReference>
<dbReference type="RefSeq" id="WP_308455753.1">
    <property type="nucleotide sequence ID" value="NZ_JAJEQM010000002.1"/>
</dbReference>
<dbReference type="InterPro" id="IPR029460">
    <property type="entry name" value="DNAPol_HHH"/>
</dbReference>
<dbReference type="InterPro" id="IPR013520">
    <property type="entry name" value="Ribonucl_H"/>
</dbReference>
<dbReference type="GO" id="GO:0003677">
    <property type="term" value="F:DNA binding"/>
    <property type="evidence" value="ECO:0007669"/>
    <property type="project" value="UniProtKB-UniRule"/>
</dbReference>
<dbReference type="InterPro" id="IPR012340">
    <property type="entry name" value="NA-bd_OB-fold"/>
</dbReference>
<evidence type="ECO:0000256" key="1">
    <source>
        <dbReference type="ARBA" id="ARBA00003452"/>
    </source>
</evidence>
<dbReference type="CDD" id="cd04484">
    <property type="entry name" value="polC_OBF"/>
    <property type="match status" value="1"/>
</dbReference>
<evidence type="ECO:0000313" key="15">
    <source>
        <dbReference type="Proteomes" id="UP001198242"/>
    </source>
</evidence>
<comment type="subcellular location">
    <subcellularLocation>
        <location evidence="11">Cytoplasm</location>
    </subcellularLocation>
</comment>
<dbReference type="InterPro" id="IPR004805">
    <property type="entry name" value="DnaE2/DnaE/PolC"/>
</dbReference>
<dbReference type="CDD" id="cd06127">
    <property type="entry name" value="DEDDh"/>
    <property type="match status" value="1"/>
</dbReference>
<dbReference type="InterPro" id="IPR040982">
    <property type="entry name" value="DNA_pol3_finger"/>
</dbReference>
<dbReference type="FunFam" id="3.30.420.10:FF:000045">
    <property type="entry name" value="3'-5' exonuclease DinG"/>
    <property type="match status" value="1"/>
</dbReference>
<dbReference type="SMART" id="SM00479">
    <property type="entry name" value="EXOIII"/>
    <property type="match status" value="1"/>
</dbReference>
<reference evidence="14 15" key="1">
    <citation type="submission" date="2021-10" db="EMBL/GenBank/DDBJ databases">
        <title>Anaerobic single-cell dispensing facilitates the cultivation of human gut bacteria.</title>
        <authorList>
            <person name="Afrizal A."/>
        </authorList>
    </citation>
    <scope>NUCLEOTIDE SEQUENCE [LARGE SCALE GENOMIC DNA]</scope>
    <source>
        <strain evidence="14 15">CLA-AA-H232</strain>
    </source>
</reference>
<evidence type="ECO:0000256" key="2">
    <source>
        <dbReference type="ARBA" id="ARBA00022490"/>
    </source>
</evidence>
<dbReference type="Pfam" id="PF02811">
    <property type="entry name" value="PHP"/>
    <property type="match status" value="2"/>
</dbReference>
<dbReference type="SMART" id="SM00481">
    <property type="entry name" value="POLIIIAc"/>
    <property type="match status" value="1"/>
</dbReference>
<dbReference type="Pfam" id="PF07733">
    <property type="entry name" value="DNA_pol3_alpha"/>
    <property type="match status" value="1"/>
</dbReference>
<dbReference type="NCBIfam" id="TIGR00573">
    <property type="entry name" value="dnaq"/>
    <property type="match status" value="1"/>
</dbReference>
<comment type="caution">
    <text evidence="14">The sequence shown here is derived from an EMBL/GenBank/DDBJ whole genome shotgun (WGS) entry which is preliminary data.</text>
</comment>
<comment type="similarity">
    <text evidence="11">Belongs to the DNA polymerase type-C family. PolC subfamily.</text>
</comment>
<evidence type="ECO:0000256" key="7">
    <source>
        <dbReference type="ARBA" id="ARBA00022801"/>
    </source>
</evidence>
<sequence>MKPKIGVVFPKITDKDIADLEIEKIRVSKNRRKIGILLGSDTSAYQQAKVESEVKKACNLTEVIVRVDNRIKQQDKNVMIYEVEPGHEGTMQSASSGPKIKGKANVSDMLYGRPINDDIISIHSINDNSGRVVFSGKVFFVEDRDIKSKKTGKEFHLITMDITDNEDSISAKMFVTKTEDDEPFNKLFSKLKKGVKGGGIYIVARGKAQFDQYAGETIVMINDIAEIEKPPVRMDEASEKRVELHLHTQMSAMDAVSSVNDLINRAIYWGHKAIAVTDHGVVQSFPDAMKASNFNEKIKILYGVEGYLIDDSKKIVYNAENQNIDSPFVVFDIETTGLHNDKNNITEIGAVKVVNGQIVDKWSTFVNPCQPIPENIVELTGITDSMVADAPKIEEILGEFFEFCKDCILVAHNAAFDIGFIKKAAERHNFEFNFCYLDTLMLARCMYPELPNFKLDTLTKHLHVILENHHRAVDDAKATADVFVKMIEKLREEDKTELKTFNDIFDLRSASKKNKAYHIIILAKNQIGLRHIYEMISESHLKYFFRTPRIPRSLLEEKREGLILGSACEAGELFRAMIDGDSDEELKEIVDFYDYLEIQPIGNNAYMKTDPKHPMVNTDEDLQNLNRHIVALGEKYNKPVVATCDVHFMDMEGADYRKILMNYKGFSDADNQAPLYFRTTEEMLKEFEYLGKEKAYEVVVKNTNLVADMIEDVRPIPAKKCPPVIEGAKEGIINDSTTRAKEIYGDPLPEIVQKRLDKELHSITTYGFSVMYRIAQELVRHSLADGYLVGSRGSVGSSLVAYLSDITEVNSLQGHYICPNCKNVEFIESEIGLSGCDLPDKVCPKCGTKYRKDGHDIPFETFLGFKGDKEPDIDLNFSGVYQPVIHKYTETFFGKGKVFKAGTIGTVAEKTAFGYVKKYCEERNLVMRNAEMKRLAKGCEGVKRTSGQHPGGIIVVPFENDIHEFCPVQHPADDPNSDIITTHFDYHKIDQNLLKLDELGHDDPTVIRMLEDITGLHARDIPIGDPETMSLFTSNKALKLLPGKDIGTNLGTYGIPEFGTKFVRQMLEDTKPTTFSELVRISGLSHGTDVWLGNAQELIREGKCDLSHSICARDDIMIYLISCGVEEEHSFKIMEMVRKGKGLTPEYEQEMRDNNVPDWYIESCKKIKYMFPKAHAAAYVMSAFRIAYFKVHYPEAFYIAYYTVRADDFDASVMARGEERVREEMRSINAKKKDGTVTPKEENLIPILEICIEMYARGINFVPVDLYESHATDFRQVEGGILPPLSALPGLSENDAISITEERKNGEFRNVEDLRIRTGIGKNPLNILEENGCFDDLPDTDQVSLFD</sequence>
<evidence type="ECO:0000256" key="8">
    <source>
        <dbReference type="ARBA" id="ARBA00022839"/>
    </source>
</evidence>
<dbReference type="PANTHER" id="PTHR32294">
    <property type="entry name" value="DNA POLYMERASE III SUBUNIT ALPHA"/>
    <property type="match status" value="1"/>
</dbReference>
<dbReference type="InterPro" id="IPR044923">
    <property type="entry name" value="PolC_middle_finger_sf"/>
</dbReference>
<dbReference type="Gene3D" id="3.30.1900.20">
    <property type="match status" value="2"/>
</dbReference>
<protein>
    <recommendedName>
        <fullName evidence="11">DNA polymerase III PolC-type</fullName>
        <shortName evidence="11">PolIII</shortName>
        <ecNumber evidence="11">2.7.7.7</ecNumber>
    </recommendedName>
</protein>
<evidence type="ECO:0000256" key="6">
    <source>
        <dbReference type="ARBA" id="ARBA00022722"/>
    </source>
</evidence>
<evidence type="ECO:0000256" key="4">
    <source>
        <dbReference type="ARBA" id="ARBA00022695"/>
    </source>
</evidence>
<keyword evidence="8 11" id="KW-0269">Exonuclease</keyword>
<keyword evidence="7 11" id="KW-0378">Hydrolase</keyword>
<dbReference type="InterPro" id="IPR011708">
    <property type="entry name" value="DNA_pol3_alpha_NTPase_dom"/>
</dbReference>
<dbReference type="Gene3D" id="6.10.140.1510">
    <property type="match status" value="1"/>
</dbReference>
<feature type="domain" description="Exonuclease" evidence="12">
    <location>
        <begin position="327"/>
        <end position="492"/>
    </location>
</feature>
<dbReference type="GO" id="GO:0005737">
    <property type="term" value="C:cytoplasm"/>
    <property type="evidence" value="ECO:0007669"/>
    <property type="project" value="UniProtKB-SubCell"/>
</dbReference>
<dbReference type="Pfam" id="PF00929">
    <property type="entry name" value="RNase_T"/>
    <property type="match status" value="1"/>
</dbReference>
<gene>
    <name evidence="11" type="primary">polC</name>
    <name evidence="14" type="ORF">LKE05_01870</name>
</gene>
<evidence type="ECO:0000256" key="5">
    <source>
        <dbReference type="ARBA" id="ARBA00022705"/>
    </source>
</evidence>
<evidence type="ECO:0000256" key="3">
    <source>
        <dbReference type="ARBA" id="ARBA00022679"/>
    </source>
</evidence>
<comment type="function">
    <text evidence="1 11">Required for replicative DNA synthesis. This DNA polymerase also exhibits 3' to 5' exonuclease activity.</text>
</comment>
<dbReference type="EMBL" id="JAJEQM010000002">
    <property type="protein sequence ID" value="MCC2209542.1"/>
    <property type="molecule type" value="Genomic_DNA"/>
</dbReference>
<dbReference type="InterPro" id="IPR004013">
    <property type="entry name" value="PHP_dom"/>
</dbReference>
<dbReference type="Pfam" id="PF14579">
    <property type="entry name" value="HHH_6"/>
    <property type="match status" value="1"/>
</dbReference>
<dbReference type="GO" id="GO:0008408">
    <property type="term" value="F:3'-5' exonuclease activity"/>
    <property type="evidence" value="ECO:0007669"/>
    <property type="project" value="UniProtKB-UniRule"/>
</dbReference>
<dbReference type="Gene3D" id="2.40.50.140">
    <property type="entry name" value="Nucleic acid-binding proteins"/>
    <property type="match status" value="1"/>
</dbReference>
<dbReference type="Pfam" id="PF17657">
    <property type="entry name" value="DNA_pol3_finger"/>
    <property type="match status" value="1"/>
</dbReference>
<accession>A0AAE3J8J0</accession>
<dbReference type="NCBIfam" id="NF001688">
    <property type="entry name" value="PRK00448.1"/>
    <property type="match status" value="1"/>
</dbReference>
<keyword evidence="3 11" id="KW-0808">Transferase</keyword>